<protein>
    <submittedName>
        <fullName evidence="1">Uncharacterized protein</fullName>
    </submittedName>
</protein>
<gene>
    <name evidence="1" type="ORF">X777_16745</name>
</gene>
<evidence type="ECO:0000313" key="1">
    <source>
        <dbReference type="EMBL" id="EZA47070.1"/>
    </source>
</evidence>
<name>A0A026VTQ9_OOCBI</name>
<proteinExistence type="predicted"/>
<reference evidence="1 2" key="1">
    <citation type="journal article" date="2014" name="Curr. Biol.">
        <title>The genome of the clonal raider ant Cerapachys biroi.</title>
        <authorList>
            <person name="Oxley P.R."/>
            <person name="Ji L."/>
            <person name="Fetter-Pruneda I."/>
            <person name="McKenzie S.K."/>
            <person name="Li C."/>
            <person name="Hu H."/>
            <person name="Zhang G."/>
            <person name="Kronauer D.J."/>
        </authorList>
    </citation>
    <scope>NUCLEOTIDE SEQUENCE [LARGE SCALE GENOMIC DNA]</scope>
</reference>
<evidence type="ECO:0000313" key="2">
    <source>
        <dbReference type="Proteomes" id="UP000053097"/>
    </source>
</evidence>
<dbReference type="AlphaFoldDB" id="A0A026VTQ9"/>
<accession>A0A026VTQ9</accession>
<organism evidence="1 2">
    <name type="scientific">Ooceraea biroi</name>
    <name type="common">Clonal raider ant</name>
    <name type="synonym">Cerapachys biroi</name>
    <dbReference type="NCBI Taxonomy" id="2015173"/>
    <lineage>
        <taxon>Eukaryota</taxon>
        <taxon>Metazoa</taxon>
        <taxon>Ecdysozoa</taxon>
        <taxon>Arthropoda</taxon>
        <taxon>Hexapoda</taxon>
        <taxon>Insecta</taxon>
        <taxon>Pterygota</taxon>
        <taxon>Neoptera</taxon>
        <taxon>Endopterygota</taxon>
        <taxon>Hymenoptera</taxon>
        <taxon>Apocrita</taxon>
        <taxon>Aculeata</taxon>
        <taxon>Formicoidea</taxon>
        <taxon>Formicidae</taxon>
        <taxon>Dorylinae</taxon>
        <taxon>Ooceraea</taxon>
    </lineage>
</organism>
<sequence length="85" mass="9569">MMTNVNDDTSMIILSRRIRARRGARIAVLSTPISRIRAIESLDTGLAPHTHYPGNRNTFREHFSPTLSAIRGYHVIPARNSRTGQ</sequence>
<dbReference type="EMBL" id="KK107957">
    <property type="protein sequence ID" value="EZA47070.1"/>
    <property type="molecule type" value="Genomic_DNA"/>
</dbReference>
<keyword evidence="2" id="KW-1185">Reference proteome</keyword>
<dbReference type="Proteomes" id="UP000053097">
    <property type="component" value="Unassembled WGS sequence"/>
</dbReference>